<dbReference type="AlphaFoldDB" id="A0A511W186"/>
<sequence>MGRLFKRVILAFIAVLLVLHPLITPVVHAVGPWSGEDWEGNPWEGDPWDGSQFQWQGEDWEGSETEGTPWESNPIDGTPWEGETGEGNPWNQDGFNNDGSWSGYDWQLSPWYLNGWSQPGMNGEPWSNDGFVGDPTQGSPWAGNDFSMGEMSGDSWRNTGFSGNENSIPPWGYNGYNPQDTSIDPSSYDVGKFLVNDVLMGQVDLMGHLDTHQNMTDRNYNQSRNYGIGYRSNIFVNGLRLGIDNNVALDTADNVLNTYNAAQGIRTAADIVSYEQAIRNSQAYRGSIDRIEDLASISQRTSNPNPVSVGALSKLNVAAAAVGAGFSAIDTGISTVEAYNVLTSENASGAEMTSATARVGEGVGNTLMNAGMVTAVVPGMQAAGGIMIGVGAGLWAVSRGTRFVADHWKGNIKDTGKAMVNSAKDTAKKTWSTVKGWFS</sequence>
<keyword evidence="3" id="KW-1185">Reference proteome</keyword>
<dbReference type="RefSeq" id="WP_146813666.1">
    <property type="nucleotide sequence ID" value="NZ_BJYA01000001.1"/>
</dbReference>
<proteinExistence type="predicted"/>
<evidence type="ECO:0000313" key="3">
    <source>
        <dbReference type="Proteomes" id="UP000321440"/>
    </source>
</evidence>
<evidence type="ECO:0000256" key="1">
    <source>
        <dbReference type="SAM" id="MobiDB-lite"/>
    </source>
</evidence>
<dbReference type="EMBL" id="BJYA01000001">
    <property type="protein sequence ID" value="GEN44521.1"/>
    <property type="molecule type" value="Genomic_DNA"/>
</dbReference>
<dbReference type="Proteomes" id="UP000321440">
    <property type="component" value="Unassembled WGS sequence"/>
</dbReference>
<organism evidence="2 3">
    <name type="scientific">Alkalibacillus haloalkaliphilus</name>
    <dbReference type="NCBI Taxonomy" id="94136"/>
    <lineage>
        <taxon>Bacteria</taxon>
        <taxon>Bacillati</taxon>
        <taxon>Bacillota</taxon>
        <taxon>Bacilli</taxon>
        <taxon>Bacillales</taxon>
        <taxon>Bacillaceae</taxon>
        <taxon>Alkalibacillus</taxon>
    </lineage>
</organism>
<name>A0A511W186_9BACI</name>
<protein>
    <submittedName>
        <fullName evidence="2">Uncharacterized protein</fullName>
    </submittedName>
</protein>
<comment type="caution">
    <text evidence="2">The sequence shown here is derived from an EMBL/GenBank/DDBJ whole genome shotgun (WGS) entry which is preliminary data.</text>
</comment>
<accession>A0A511W186</accession>
<dbReference type="OrthoDB" id="2450817at2"/>
<gene>
    <name evidence="2" type="ORF">AHA02nite_02970</name>
</gene>
<reference evidence="2 3" key="1">
    <citation type="submission" date="2019-07" db="EMBL/GenBank/DDBJ databases">
        <title>Whole genome shotgun sequence of Alkalibacillus haloalkaliphilus NBRC 103110.</title>
        <authorList>
            <person name="Hosoyama A."/>
            <person name="Uohara A."/>
            <person name="Ohji S."/>
            <person name="Ichikawa N."/>
        </authorList>
    </citation>
    <scope>NUCLEOTIDE SEQUENCE [LARGE SCALE GENOMIC DNA]</scope>
    <source>
        <strain evidence="2 3">NBRC 103110</strain>
    </source>
</reference>
<feature type="region of interest" description="Disordered" evidence="1">
    <location>
        <begin position="60"/>
        <end position="89"/>
    </location>
</feature>
<evidence type="ECO:0000313" key="2">
    <source>
        <dbReference type="EMBL" id="GEN44521.1"/>
    </source>
</evidence>